<feature type="region of interest" description="Disordered" evidence="1">
    <location>
        <begin position="212"/>
        <end position="243"/>
    </location>
</feature>
<gene>
    <name evidence="2" type="ORF">QFZ56_004763</name>
</gene>
<keyword evidence="3" id="KW-1185">Reference proteome</keyword>
<comment type="caution">
    <text evidence="2">The sequence shown here is derived from an EMBL/GenBank/DDBJ whole genome shotgun (WGS) entry which is preliminary data.</text>
</comment>
<protein>
    <recommendedName>
        <fullName evidence="4">Secreted protein</fullName>
    </recommendedName>
</protein>
<dbReference type="Proteomes" id="UP001243364">
    <property type="component" value="Unassembled WGS sequence"/>
</dbReference>
<dbReference type="EMBL" id="JAUSYA010000001">
    <property type="protein sequence ID" value="MDQ0685800.1"/>
    <property type="molecule type" value="Genomic_DNA"/>
</dbReference>
<proteinExistence type="predicted"/>
<evidence type="ECO:0000256" key="1">
    <source>
        <dbReference type="SAM" id="MobiDB-lite"/>
    </source>
</evidence>
<accession>A0ABU0Q7I8</accession>
<feature type="compositionally biased region" description="Basic and acidic residues" evidence="1">
    <location>
        <begin position="224"/>
        <end position="236"/>
    </location>
</feature>
<evidence type="ECO:0008006" key="4">
    <source>
        <dbReference type="Google" id="ProtNLM"/>
    </source>
</evidence>
<sequence length="243" mass="24006">MACFTASPAAAPRILRTGSGRPVLHLALLAGGLVVLGFLGGEQAQAADGAQPSRTTAAARLTSPRTTAETGRAVLGGAGEAHEAVGVVGARSGRHPAQASWALVSPLGSPVAPDPARPRTRDLPAHGGVRDLPAFHTVGALPAHPARPAHPEPEPGPAAAPAPAAAPTVAPARCGPPVGAPGVPGAVLGGTTVFDGGAPRDADVPAVLPSRHRMPLWPASGPAPRREAAGTRDVRPDVPVLPG</sequence>
<reference evidence="2 3" key="1">
    <citation type="submission" date="2023-07" db="EMBL/GenBank/DDBJ databases">
        <title>Comparative genomics of wheat-associated soil bacteria to identify genetic determinants of phenazine resistance.</title>
        <authorList>
            <person name="Mouncey N."/>
        </authorList>
    </citation>
    <scope>NUCLEOTIDE SEQUENCE [LARGE SCALE GENOMIC DNA]</scope>
    <source>
        <strain evidence="2 3">W4I19-2</strain>
    </source>
</reference>
<organism evidence="2 3">
    <name type="scientific">Streptomyces achromogenes</name>
    <dbReference type="NCBI Taxonomy" id="67255"/>
    <lineage>
        <taxon>Bacteria</taxon>
        <taxon>Bacillati</taxon>
        <taxon>Actinomycetota</taxon>
        <taxon>Actinomycetes</taxon>
        <taxon>Kitasatosporales</taxon>
        <taxon>Streptomycetaceae</taxon>
        <taxon>Streptomyces</taxon>
    </lineage>
</organism>
<name>A0ABU0Q7I8_STRAH</name>
<evidence type="ECO:0000313" key="2">
    <source>
        <dbReference type="EMBL" id="MDQ0685800.1"/>
    </source>
</evidence>
<feature type="region of interest" description="Disordered" evidence="1">
    <location>
        <begin position="141"/>
        <end position="164"/>
    </location>
</feature>
<evidence type="ECO:0000313" key="3">
    <source>
        <dbReference type="Proteomes" id="UP001243364"/>
    </source>
</evidence>
<dbReference type="RefSeq" id="WP_307045360.1">
    <property type="nucleotide sequence ID" value="NZ_JAUSYA010000001.1"/>
</dbReference>